<dbReference type="SUPFAM" id="SSF52413">
    <property type="entry name" value="UDP-glucose/GDP-mannose dehydrogenase C-terminal domain"/>
    <property type="match status" value="1"/>
</dbReference>
<feature type="binding site" evidence="10">
    <location>
        <position position="216"/>
    </location>
    <ligand>
        <name>substrate</name>
    </ligand>
</feature>
<dbReference type="InterPro" id="IPR014026">
    <property type="entry name" value="UDP-Glc/GDP-Man_DH_dimer"/>
</dbReference>
<feature type="domain" description="UDP-glucose/GDP-mannose dehydrogenase C-terminal" evidence="12">
    <location>
        <begin position="326"/>
        <end position="430"/>
    </location>
</feature>
<dbReference type="Gene3D" id="1.20.5.100">
    <property type="entry name" value="Cytochrome c1, transmembrane anchor, C-terminal"/>
    <property type="match status" value="1"/>
</dbReference>
<dbReference type="SUPFAM" id="SSF51735">
    <property type="entry name" value="NAD(P)-binding Rossmann-fold domains"/>
    <property type="match status" value="1"/>
</dbReference>
<comment type="similarity">
    <text evidence="2 8">Belongs to the UDP-glucose/GDP-mannose dehydrogenase family.</text>
</comment>
<dbReference type="InterPro" id="IPR036291">
    <property type="entry name" value="NAD(P)-bd_dom_sf"/>
</dbReference>
<proteinExistence type="inferred from homology"/>
<keyword evidence="6 8" id="KW-0520">NAD</keyword>
<evidence type="ECO:0000256" key="3">
    <source>
        <dbReference type="ARBA" id="ARBA00012954"/>
    </source>
</evidence>
<organism evidence="13 14">
    <name type="scientific">Saccharospirillum salsuginis</name>
    <dbReference type="NCBI Taxonomy" id="418750"/>
    <lineage>
        <taxon>Bacteria</taxon>
        <taxon>Pseudomonadati</taxon>
        <taxon>Pseudomonadota</taxon>
        <taxon>Gammaproteobacteria</taxon>
        <taxon>Oceanospirillales</taxon>
        <taxon>Saccharospirillaceae</taxon>
        <taxon>Saccharospirillum</taxon>
    </lineage>
</organism>
<evidence type="ECO:0000259" key="12">
    <source>
        <dbReference type="SMART" id="SM00984"/>
    </source>
</evidence>
<dbReference type="PIRSF" id="PIRSF000124">
    <property type="entry name" value="UDPglc_GDPman_dh"/>
    <property type="match status" value="1"/>
</dbReference>
<comment type="catalytic activity">
    <reaction evidence="7 8">
        <text>UDP-alpha-D-glucose + 2 NAD(+) + H2O = UDP-alpha-D-glucuronate + 2 NADH + 3 H(+)</text>
        <dbReference type="Rhea" id="RHEA:23596"/>
        <dbReference type="ChEBI" id="CHEBI:15377"/>
        <dbReference type="ChEBI" id="CHEBI:15378"/>
        <dbReference type="ChEBI" id="CHEBI:57540"/>
        <dbReference type="ChEBI" id="CHEBI:57945"/>
        <dbReference type="ChEBI" id="CHEBI:58052"/>
        <dbReference type="ChEBI" id="CHEBI:58885"/>
        <dbReference type="EC" id="1.1.1.22"/>
    </reaction>
</comment>
<evidence type="ECO:0000256" key="10">
    <source>
        <dbReference type="PIRSR" id="PIRSR500134-2"/>
    </source>
</evidence>
<dbReference type="Pfam" id="PF03721">
    <property type="entry name" value="UDPG_MGDP_dh_N"/>
    <property type="match status" value="1"/>
</dbReference>
<feature type="binding site" evidence="10">
    <location>
        <position position="269"/>
    </location>
    <ligand>
        <name>substrate</name>
    </ligand>
</feature>
<dbReference type="EC" id="1.1.1.22" evidence="3 8"/>
<evidence type="ECO:0000256" key="6">
    <source>
        <dbReference type="ARBA" id="ARBA00023027"/>
    </source>
</evidence>
<dbReference type="InterPro" id="IPR028357">
    <property type="entry name" value="UDPglc_DH_bac"/>
</dbReference>
<dbReference type="PANTHER" id="PTHR43750:SF3">
    <property type="entry name" value="UDP-GLUCOSE 6-DEHYDROGENASE TUAD"/>
    <property type="match status" value="1"/>
</dbReference>
<accession>A0A918KDW3</accession>
<dbReference type="SUPFAM" id="SSF48179">
    <property type="entry name" value="6-phosphogluconate dehydrogenase C-terminal domain-like"/>
    <property type="match status" value="1"/>
</dbReference>
<feature type="binding site" evidence="10">
    <location>
        <begin position="261"/>
        <end position="265"/>
    </location>
    <ligand>
        <name>substrate</name>
    </ligand>
</feature>
<dbReference type="Proteomes" id="UP000626148">
    <property type="component" value="Unassembled WGS sequence"/>
</dbReference>
<feature type="binding site" evidence="11">
    <location>
        <position position="35"/>
    </location>
    <ligand>
        <name>NAD(+)</name>
        <dbReference type="ChEBI" id="CHEBI:57540"/>
    </ligand>
</feature>
<evidence type="ECO:0000256" key="1">
    <source>
        <dbReference type="ARBA" id="ARBA00004701"/>
    </source>
</evidence>
<evidence type="ECO:0000256" key="9">
    <source>
        <dbReference type="PIRSR" id="PIRSR500134-1"/>
    </source>
</evidence>
<reference evidence="13" key="2">
    <citation type="submission" date="2020-09" db="EMBL/GenBank/DDBJ databases">
        <authorList>
            <person name="Sun Q."/>
            <person name="Kim S."/>
        </authorList>
    </citation>
    <scope>NUCLEOTIDE SEQUENCE</scope>
    <source>
        <strain evidence="13">KCTC 22169</strain>
    </source>
</reference>
<feature type="binding site" evidence="11">
    <location>
        <position position="86"/>
    </location>
    <ligand>
        <name>NAD(+)</name>
        <dbReference type="ChEBI" id="CHEBI:57540"/>
    </ligand>
</feature>
<dbReference type="Gene3D" id="3.40.50.720">
    <property type="entry name" value="NAD(P)-binding Rossmann-like Domain"/>
    <property type="match status" value="2"/>
</dbReference>
<evidence type="ECO:0000256" key="5">
    <source>
        <dbReference type="ARBA" id="ARBA00023002"/>
    </source>
</evidence>
<evidence type="ECO:0000256" key="4">
    <source>
        <dbReference type="ARBA" id="ARBA00015132"/>
    </source>
</evidence>
<comment type="caution">
    <text evidence="13">The sequence shown here is derived from an EMBL/GenBank/DDBJ whole genome shotgun (WGS) entry which is preliminary data.</text>
</comment>
<dbReference type="InterPro" id="IPR008927">
    <property type="entry name" value="6-PGluconate_DH-like_C_sf"/>
</dbReference>
<dbReference type="SMART" id="SM00984">
    <property type="entry name" value="UDPG_MGDP_dh_C"/>
    <property type="match status" value="1"/>
</dbReference>
<evidence type="ECO:0000313" key="13">
    <source>
        <dbReference type="EMBL" id="GGX60042.1"/>
    </source>
</evidence>
<dbReference type="GO" id="GO:0051287">
    <property type="term" value="F:NAD binding"/>
    <property type="evidence" value="ECO:0007669"/>
    <property type="project" value="InterPro"/>
</dbReference>
<feature type="binding site" evidence="11">
    <location>
        <position position="275"/>
    </location>
    <ligand>
        <name>NAD(+)</name>
        <dbReference type="ChEBI" id="CHEBI:57540"/>
    </ligand>
</feature>
<comment type="pathway">
    <text evidence="1">Nucleotide-sugar biosynthesis; UDP-alpha-D-glucuronate biosynthesis; UDP-alpha-D-glucuronate from UDP-alpha-D-glucose: step 1/1.</text>
</comment>
<reference evidence="13" key="1">
    <citation type="journal article" date="2014" name="Int. J. Syst. Evol. Microbiol.">
        <title>Complete genome sequence of Corynebacterium casei LMG S-19264T (=DSM 44701T), isolated from a smear-ripened cheese.</title>
        <authorList>
            <consortium name="US DOE Joint Genome Institute (JGI-PGF)"/>
            <person name="Walter F."/>
            <person name="Albersmeier A."/>
            <person name="Kalinowski J."/>
            <person name="Ruckert C."/>
        </authorList>
    </citation>
    <scope>NUCLEOTIDE SEQUENCE</scope>
    <source>
        <strain evidence="13">KCTC 22169</strain>
    </source>
</reference>
<name>A0A918KDW3_9GAMM</name>
<evidence type="ECO:0000256" key="7">
    <source>
        <dbReference type="ARBA" id="ARBA00047473"/>
    </source>
</evidence>
<dbReference type="Pfam" id="PF03720">
    <property type="entry name" value="UDPG_MGDP_dh_C"/>
    <property type="match status" value="1"/>
</dbReference>
<dbReference type="InterPro" id="IPR001732">
    <property type="entry name" value="UDP-Glc/GDP-Man_DH_N"/>
</dbReference>
<dbReference type="PANTHER" id="PTHR43750">
    <property type="entry name" value="UDP-GLUCOSE 6-DEHYDROGENASE TUAD"/>
    <property type="match status" value="1"/>
</dbReference>
<dbReference type="InterPro" id="IPR036220">
    <property type="entry name" value="UDP-Glc/GDP-Man_DH_C_sf"/>
</dbReference>
<evidence type="ECO:0000256" key="2">
    <source>
        <dbReference type="ARBA" id="ARBA00006601"/>
    </source>
</evidence>
<dbReference type="Pfam" id="PF00984">
    <property type="entry name" value="UDPG_MGDP_dh"/>
    <property type="match status" value="1"/>
</dbReference>
<feature type="binding site" evidence="10">
    <location>
        <position position="333"/>
    </location>
    <ligand>
        <name>substrate</name>
    </ligand>
</feature>
<keyword evidence="5 8" id="KW-0560">Oxidoreductase</keyword>
<feature type="binding site" evidence="11">
    <location>
        <position position="121"/>
    </location>
    <ligand>
        <name>NAD(+)</name>
        <dbReference type="ChEBI" id="CHEBI:57540"/>
    </ligand>
</feature>
<dbReference type="GO" id="GO:0000271">
    <property type="term" value="P:polysaccharide biosynthetic process"/>
    <property type="evidence" value="ECO:0007669"/>
    <property type="project" value="InterPro"/>
</dbReference>
<sequence>MKVTVFGIGYVGLVQGTCLAEAGHDVMCVDVDANRVEKLKQGIIPIYEPGLEPMVKDNHQSGRLNFTTDAAEGVAHGDIQFIAVGTPPDEDGSADLKYVLTVARSIAEHMDGHKIIINKSTVPVGTADKVKAAVQEVLDTRVGAHSVRDNLTFDVVSNPEFLKEGAAVNDCMRPDRVVIGTDSKAAEEALRELYAPFNRNHDKIIVMDVRSAELTKYAANCMLATKISFMNEIANLAERLGADIEAVRQGIGSDPRIGYHFIYPGVGYGGSCFPKDVQALIRTADGIDFNAEILKAVESRNYDQKTTLFRKIQAHYNGDLNGKTFAVWGLSFKPNTDDMREAPSRVLMEALWEAGAKVQAFDPEAMEETQRIYGDRDDLMLCGTKESALKGADALVIVTEWQAFRAPDFDLLKQQLAEPLVFDGRNLYEPGRMKKKGFTYYSVGRQVV</sequence>
<dbReference type="EMBL" id="BMXR01000007">
    <property type="protein sequence ID" value="GGX60042.1"/>
    <property type="molecule type" value="Genomic_DNA"/>
</dbReference>
<dbReference type="NCBIfam" id="TIGR03026">
    <property type="entry name" value="NDP-sugDHase"/>
    <property type="match status" value="1"/>
</dbReference>
<feature type="active site" description="Nucleophile" evidence="9">
    <location>
        <position position="272"/>
    </location>
</feature>
<feature type="binding site" evidence="11">
    <location>
        <position position="30"/>
    </location>
    <ligand>
        <name>NAD(+)</name>
        <dbReference type="ChEBI" id="CHEBI:57540"/>
    </ligand>
</feature>
<dbReference type="InterPro" id="IPR014027">
    <property type="entry name" value="UDP-Glc/GDP-Man_DH_C"/>
</dbReference>
<evidence type="ECO:0000256" key="8">
    <source>
        <dbReference type="PIRNR" id="PIRNR000124"/>
    </source>
</evidence>
<dbReference type="InterPro" id="IPR017476">
    <property type="entry name" value="UDP-Glc/GDP-Man"/>
</dbReference>
<dbReference type="AlphaFoldDB" id="A0A918KDW3"/>
<gene>
    <name evidence="13" type="ORF">GCM10007392_30050</name>
</gene>
<evidence type="ECO:0000256" key="11">
    <source>
        <dbReference type="PIRSR" id="PIRSR500134-3"/>
    </source>
</evidence>
<evidence type="ECO:0000313" key="14">
    <source>
        <dbReference type="Proteomes" id="UP000626148"/>
    </source>
</evidence>
<dbReference type="RefSeq" id="WP_189610116.1">
    <property type="nucleotide sequence ID" value="NZ_BMXR01000007.1"/>
</dbReference>
<keyword evidence="14" id="KW-1185">Reference proteome</keyword>
<feature type="binding site" evidence="11">
    <location>
        <position position="340"/>
    </location>
    <ligand>
        <name>NAD(+)</name>
        <dbReference type="ChEBI" id="CHEBI:57540"/>
    </ligand>
</feature>
<protein>
    <recommendedName>
        <fullName evidence="4 8">UDP-glucose 6-dehydrogenase</fullName>
        <ecNumber evidence="3 8">1.1.1.22</ecNumber>
    </recommendedName>
</protein>
<dbReference type="GO" id="GO:0003979">
    <property type="term" value="F:UDP-glucose 6-dehydrogenase activity"/>
    <property type="evidence" value="ECO:0007669"/>
    <property type="project" value="UniProtKB-EC"/>
</dbReference>
<feature type="binding site" evidence="11">
    <location>
        <position position="164"/>
    </location>
    <ligand>
        <name>NAD(+)</name>
        <dbReference type="ChEBI" id="CHEBI:57540"/>
    </ligand>
</feature>
<feature type="binding site" evidence="10">
    <location>
        <begin position="161"/>
        <end position="164"/>
    </location>
    <ligand>
        <name>substrate</name>
    </ligand>
</feature>
<dbReference type="PIRSF" id="PIRSF500134">
    <property type="entry name" value="UDPglc_DH_bac"/>
    <property type="match status" value="1"/>
</dbReference>